<evidence type="ECO:0000313" key="9">
    <source>
        <dbReference type="Proteomes" id="UP000827892"/>
    </source>
</evidence>
<dbReference type="Gene3D" id="1.20.1420.10">
    <property type="entry name" value="Talin, central domain"/>
    <property type="match status" value="6"/>
</dbReference>
<dbReference type="Pfam" id="PF01608">
    <property type="entry name" value="I_LWEQ"/>
    <property type="match status" value="1"/>
</dbReference>
<dbReference type="InterPro" id="IPR015009">
    <property type="entry name" value="Vinculin-bd_dom"/>
</dbReference>
<dbReference type="InterPro" id="IPR032425">
    <property type="entry name" value="FERM_f0"/>
</dbReference>
<dbReference type="SUPFAM" id="SSF50729">
    <property type="entry name" value="PH domain-like"/>
    <property type="match status" value="1"/>
</dbReference>
<dbReference type="InterPro" id="IPR019748">
    <property type="entry name" value="FERM_central"/>
</dbReference>
<dbReference type="InterPro" id="IPR049108">
    <property type="entry name" value="Talin_R4"/>
</dbReference>
<dbReference type="PANTHER" id="PTHR19981">
    <property type="entry name" value="TALIN"/>
    <property type="match status" value="1"/>
</dbReference>
<dbReference type="InterPro" id="IPR011993">
    <property type="entry name" value="PH-like_dom_sf"/>
</dbReference>
<dbReference type="SMART" id="SM00307">
    <property type="entry name" value="ILWEQ"/>
    <property type="match status" value="1"/>
</dbReference>
<dbReference type="GO" id="GO:0001726">
    <property type="term" value="C:ruffle"/>
    <property type="evidence" value="ECO:0007669"/>
    <property type="project" value="InterPro"/>
</dbReference>
<keyword evidence="4" id="KW-0175">Coiled coil</keyword>
<dbReference type="GO" id="GO:0005200">
    <property type="term" value="F:structural constituent of cytoskeleton"/>
    <property type="evidence" value="ECO:0007669"/>
    <property type="project" value="InterPro"/>
</dbReference>
<dbReference type="FunFam" id="1.20.120.230:FF:000030">
    <property type="entry name" value="TaLiN"/>
    <property type="match status" value="1"/>
</dbReference>
<dbReference type="InterPro" id="IPR002404">
    <property type="entry name" value="IRS_PTB"/>
</dbReference>
<dbReference type="Gene3D" id="1.20.1410.10">
    <property type="entry name" value="I/LWEQ domain"/>
    <property type="match status" value="1"/>
</dbReference>
<dbReference type="SMART" id="SM00295">
    <property type="entry name" value="B41"/>
    <property type="match status" value="1"/>
</dbReference>
<comment type="subcellular location">
    <subcellularLocation>
        <location evidence="1">Cytoplasm</location>
        <location evidence="1">Cytoskeleton</location>
    </subcellularLocation>
</comment>
<dbReference type="CDD" id="cd14473">
    <property type="entry name" value="FERM_B-lobe"/>
    <property type="match status" value="1"/>
</dbReference>
<dbReference type="InterPro" id="IPR054082">
    <property type="entry name" value="Talin_IBS2B"/>
</dbReference>
<dbReference type="FunFam" id="1.20.1410.10:FF:000001">
    <property type="entry name" value="Talin 2"/>
    <property type="match status" value="1"/>
</dbReference>
<dbReference type="InterPro" id="IPR002558">
    <property type="entry name" value="ILWEQ_dom"/>
</dbReference>
<dbReference type="Pfam" id="PF21865">
    <property type="entry name" value="TLN1-like_RS"/>
    <property type="match status" value="2"/>
</dbReference>
<organism evidence="8 9">
    <name type="scientific">Caenorhabditis briggsae</name>
    <dbReference type="NCBI Taxonomy" id="6238"/>
    <lineage>
        <taxon>Eukaryota</taxon>
        <taxon>Metazoa</taxon>
        <taxon>Ecdysozoa</taxon>
        <taxon>Nematoda</taxon>
        <taxon>Chromadorea</taxon>
        <taxon>Rhabditida</taxon>
        <taxon>Rhabditina</taxon>
        <taxon>Rhabditomorpha</taxon>
        <taxon>Rhabditoidea</taxon>
        <taxon>Rhabditidae</taxon>
        <taxon>Peloderinae</taxon>
        <taxon>Caenorhabditis</taxon>
    </lineage>
</organism>
<dbReference type="SUPFAM" id="SSF109885">
    <property type="entry name" value="I/LWEQ domain"/>
    <property type="match status" value="3"/>
</dbReference>
<feature type="coiled-coil region" evidence="4">
    <location>
        <begin position="1713"/>
        <end position="1740"/>
    </location>
</feature>
<dbReference type="GO" id="GO:0007155">
    <property type="term" value="P:cell adhesion"/>
    <property type="evidence" value="ECO:0007669"/>
    <property type="project" value="InterPro"/>
</dbReference>
<dbReference type="Gene3D" id="3.10.20.90">
    <property type="entry name" value="Phosphatidylinositol 3-kinase Catalytic Subunit, Chain A, domain 1"/>
    <property type="match status" value="2"/>
</dbReference>
<dbReference type="SUPFAM" id="SSF109880">
    <property type="entry name" value="A middle domain of Talin 1"/>
    <property type="match status" value="1"/>
</dbReference>
<dbReference type="InterPro" id="IPR019749">
    <property type="entry name" value="Band_41_domain"/>
</dbReference>
<dbReference type="CDD" id="cd10569">
    <property type="entry name" value="FERM_C_Talin"/>
    <property type="match status" value="1"/>
</dbReference>
<accession>A0AAE9DQ13</accession>
<dbReference type="FunFam" id="2.30.29.30:FF:000028">
    <property type="entry name" value="Talin 2"/>
    <property type="match status" value="1"/>
</dbReference>
<dbReference type="Pfam" id="PF08913">
    <property type="entry name" value="VBS"/>
    <property type="match status" value="1"/>
</dbReference>
<dbReference type="Pfam" id="PF21896">
    <property type="entry name" value="Talin_IBS2B"/>
    <property type="match status" value="3"/>
</dbReference>
<dbReference type="PROSITE" id="PS00661">
    <property type="entry name" value="FERM_2"/>
    <property type="match status" value="1"/>
</dbReference>
<dbReference type="InterPro" id="IPR015224">
    <property type="entry name" value="Talin_cent"/>
</dbReference>
<evidence type="ECO:0000256" key="4">
    <source>
        <dbReference type="SAM" id="Coils"/>
    </source>
</evidence>
<dbReference type="Pfam" id="PF09141">
    <property type="entry name" value="Talin_middle"/>
    <property type="match status" value="1"/>
</dbReference>
<dbReference type="InterPro" id="IPR035964">
    <property type="entry name" value="I/LWEQ_dom_sf"/>
</dbReference>
<keyword evidence="3" id="KW-0206">Cytoskeleton</keyword>
<evidence type="ECO:0000256" key="2">
    <source>
        <dbReference type="ARBA" id="ARBA00022490"/>
    </source>
</evidence>
<dbReference type="PROSITE" id="PS00660">
    <property type="entry name" value="FERM_1"/>
    <property type="match status" value="1"/>
</dbReference>
<protein>
    <submittedName>
        <fullName evidence="8">Uncharacterized protein</fullName>
    </submittedName>
</protein>
<dbReference type="InterPro" id="IPR036723">
    <property type="entry name" value="Alpha-catenin/vinculin-like_sf"/>
</dbReference>
<dbReference type="InterPro" id="IPR036476">
    <property type="entry name" value="Talin_cent_sf"/>
</dbReference>
<dbReference type="InterPro" id="IPR000299">
    <property type="entry name" value="FERM_domain"/>
</dbReference>
<evidence type="ECO:0000256" key="1">
    <source>
        <dbReference type="ARBA" id="ARBA00004245"/>
    </source>
</evidence>
<evidence type="ECO:0000256" key="3">
    <source>
        <dbReference type="ARBA" id="ARBA00023212"/>
    </source>
</evidence>
<dbReference type="SUPFAM" id="SSF47031">
    <property type="entry name" value="Second domain of FERM"/>
    <property type="match status" value="1"/>
</dbReference>
<feature type="region of interest" description="Disordered" evidence="5">
    <location>
        <begin position="144"/>
        <end position="170"/>
    </location>
</feature>
<dbReference type="InterPro" id="IPR014352">
    <property type="entry name" value="FERM/acyl-CoA-bd_prot_sf"/>
</dbReference>
<dbReference type="PROSITE" id="PS50057">
    <property type="entry name" value="FERM_3"/>
    <property type="match status" value="1"/>
</dbReference>
<dbReference type="Pfam" id="PF21692">
    <property type="entry name" value="Talin_R4"/>
    <property type="match status" value="1"/>
</dbReference>
<dbReference type="EMBL" id="CP090891">
    <property type="protein sequence ID" value="ULU09695.1"/>
    <property type="molecule type" value="Genomic_DNA"/>
</dbReference>
<feature type="coiled-coil region" evidence="4">
    <location>
        <begin position="2522"/>
        <end position="2549"/>
    </location>
</feature>
<feature type="domain" description="FERM" evidence="6">
    <location>
        <begin position="87"/>
        <end position="425"/>
    </location>
</feature>
<evidence type="ECO:0000256" key="5">
    <source>
        <dbReference type="SAM" id="MobiDB-lite"/>
    </source>
</evidence>
<dbReference type="InterPro" id="IPR037438">
    <property type="entry name" value="Talin1/2-RS"/>
</dbReference>
<dbReference type="CDD" id="cd17089">
    <property type="entry name" value="FERM_F0_TLN"/>
    <property type="match status" value="1"/>
</dbReference>
<reference evidence="8 9" key="1">
    <citation type="submission" date="2022-05" db="EMBL/GenBank/DDBJ databases">
        <title>Chromosome-level reference genomes for two strains of Caenorhabditis briggsae: an improved platform for comparative genomics.</title>
        <authorList>
            <person name="Stevens L."/>
            <person name="Andersen E.C."/>
        </authorList>
    </citation>
    <scope>NUCLEOTIDE SEQUENCE [LARGE SCALE GENOMIC DNA]</scope>
    <source>
        <strain evidence="8">QX1410_ONT</strain>
        <tissue evidence="8">Whole-organism</tissue>
    </source>
</reference>
<dbReference type="FunFam" id="1.20.1420.10:FF:000017">
    <property type="entry name" value="Talin"/>
    <property type="match status" value="1"/>
</dbReference>
<keyword evidence="2" id="KW-0963">Cytoplasm</keyword>
<evidence type="ECO:0000259" key="6">
    <source>
        <dbReference type="PROSITE" id="PS50057"/>
    </source>
</evidence>
<name>A0AAE9DQ13_CAEBR</name>
<dbReference type="FunFam" id="1.20.80.10:FF:000007">
    <property type="entry name" value="Talin 2"/>
    <property type="match status" value="1"/>
</dbReference>
<dbReference type="Pfam" id="PF02174">
    <property type="entry name" value="IRS"/>
    <property type="match status" value="1"/>
</dbReference>
<dbReference type="SUPFAM" id="SSF47220">
    <property type="entry name" value="alpha-catenin/vinculin-like"/>
    <property type="match status" value="3"/>
</dbReference>
<dbReference type="InterPro" id="IPR035963">
    <property type="entry name" value="FERM_2"/>
</dbReference>
<sequence>MGVLSLTVSCQEKGIKKMMQFDPSTLVYDAIKLIREKFGMTDTNAHEYGLFRIGNEPTKSIWMDNGRSFEHYLVRSKDEIEYKRKIRLLKVRMLDGAVKTISVDESQPVSQLMMTVCNKIGISNYEEYSLVRDDILMQNGRDGGGGGSTWNLKNQENRARSSDRGGGVYGTMRRKDEAKMEELRKKLHTDEELPWLDHQKTLREQAISEEETLVLRRKYFFSDSNVDSRDPVQLNLLYVQCRDGILRGLHPVEKEKALELGALQSHIQYGDFPHDKPKFHLDGRDVLPKEYAKNKDNEKKVVAMYKELSGTSELDAKSKYVHLCRGLKTYGVTFFVVKEKLPGKNKLVPRLLGVNKESVMRVDEKTKEILKEWPLEQVRRWVPSPKCFTLDFGDYQDGYYSVQTTDGEKIAQLIQGYVDIILKKKRTQDHQGIEGDEGSTMLEDMVAPAKATLVAHGQIGNGQHAQDGLVAVRGVLRTPQGGQGYGINGAQYGAVSGEITSQELARAQRLRYQDMYQHPQRALIGTIEATIRTVEQAEEELEAEPQIDIPRFNDDLSANRWMEEQKAVNKENVNERLAAMGAATAQVVQWTAVEEYDDRVGSAIATIGSNLPDVSRNVRDLGAFMEREERGDLVQATKLLCGAFGDFLTAVNPEQNERRNKVFTAAGRVGEFSQQVINSMDPPSQHQQQYDDYLVQRAKHVATSTAQLVLCAKTISADCEEPQVQERVIQSATKCAFATSQLVACARVVAPTIDNNACQQQLTTAATEVSQSVNNLLHDAEHAVYQQSSLTDIHEAARQVTSALDSLLEHAKCSPKTMTTRREEEEMYNEVLRRTNRMVVHQGPSEDLTREARKVVRHSQLLTEQFQHEAHQRPEHRDRLLDAAAKVAHATSEMILATEQAESQPRHVETEYALRTAAENLGKVTNETTKEQQEQHIMQRLEQAAKQTAYDATQTISAANSTKKKQQEHKRTETTEQLLDVIENRTYNEKLVFESTRTAEHVPGIITSIRESQRSETPSDKFRAQSRLIRDSYNLLETSVRLFETARTTVPMISDTHLASSLDQSANRLGTSLAELRTAVNDAQQLNFSQQLLHSEELIKELDEQLINTQRKAQLNQLPPVPHATSFSTSSKLMATTTNVGSGVAQLITAATTSNDDRYVATSAVELAQGLRNFADAVTEIVTVRTDIALDKLIVSARSVVHDCGRVFDRVREQCHVSQLTEAAQSVSTNLRQVISCLPDTKHVERAIQEIQRASTSKNLRAMEVRQAANKFSEATSQLVITIGSPQNAEAVDVFVRAYCDLHGSVIAQLQRHANVNTKTAIVDRLEEAQRGSIGVLETLRITGGPNDQTLSQQFTSKTSELATVVNQLVELSEPEADSRWQRECDAALRRIQAVYHVTQQANVPLNDNGYFQSLQSVSEGSRRLGEAMTGMARHAKANDTEGFCTSVRNSADALCSLAESASHSAYLVGTSHPASSPGRAALIDSSEVARIVESINSSCQRIESRNLDRTDLMSEVSSVTKQSSSLAQLCRLASEKTQNPNVKKHLVGCALSVATMTSSLVNAFKDIERVPDADSRCSTSASELRQVAQQLLHFADKPDFAAIQGTISNEGRTAQLPILQASREMLDSSAQMIHTAKSWASAPQDEATWQRMAVNSREVSDSIMRLVSAIHEAAPGQIELETAIGRLSALSGQVERSAMDAYASGNVQQHGANAERQLLQQVQHIASQLEDKVDDLHSAAVEHGERLPKAVQLHCRMVEDLAEAACLAAGMTVDSNQQTELFDKCKTVVEAELAMMIASRESGGNPNAVHAHANVQDAAGNLKHAIGDMRQTIAKVSSEQGGVQGLVDTISSSIANTDLAMTSQHGSSFAEAQTKMTACLEDIRRTAIEMPTLNTTDLGSAALNLSEKYRLVATDLRVAVQLLPEAEIGSRLKFAVQNLGTSCIDTVQVAGHKRAHPEDERIQRQLIQHAALVEERVDQVLAALHQASRGTQACINAANTVSGIIGDLDTTIMFATSGSLNSSDGRKFPAHKDAIIKTAKALVEDTKALVAGAASNQEQLAVAAQNAVRTIVNLSDAVKSGAVSLSSDNSESQVLVIHAVRDVAAALTSLIQATKNASGLSLQHPAMGHLKDAAKVMVGNVSRLLRTIAAVEEKSQQGTRAVEAAIEAIGFEKSQFDNDINEGVAASSDIRVENLQQSADHVAEITKRVMAGGQTEEEIIGVANLSRSAVRSLLAVIRTISNEADTVQQRYAVLDSGRDVADKVKDLLVSLHGQMVSKPGQEQSKQTLLDASREVSRALSNLVGLCNEMTGVPHGHMEMDSAAAQAENELLGAASSIEAASLKLAELRPRQTVQENTHEIVEAEFDENIIASAKGITNAVHILVRAATSAQRELAMQGRTETRPSGSGTYQWSEGLTSAARVVVASVHKLCDAANTLMKGQTTEERLISAAKQVSSSTAQLLVACNVKADPDSQANRRLQAAGQAVRNAAERLVQSAQQGIARDDRNIAISDRLVNGIAQVMDAQEEVLRKERELGEARHKLAHLNKARYEKDGTPEA</sequence>
<dbReference type="Gene3D" id="1.20.120.230">
    <property type="entry name" value="Alpha-catenin/vinculin-like"/>
    <property type="match status" value="4"/>
</dbReference>
<dbReference type="SMART" id="SM01244">
    <property type="entry name" value="IRS"/>
    <property type="match status" value="1"/>
</dbReference>
<evidence type="ECO:0000313" key="8">
    <source>
        <dbReference type="EMBL" id="ULU09695.1"/>
    </source>
</evidence>
<gene>
    <name evidence="8" type="ORF">L3Y34_014229</name>
</gene>
<dbReference type="Proteomes" id="UP000827892">
    <property type="component" value="Chromosome I"/>
</dbReference>
<dbReference type="PANTHER" id="PTHR19981:SF1">
    <property type="entry name" value="RHEA, ISOFORM B"/>
    <property type="match status" value="1"/>
</dbReference>
<dbReference type="Pfam" id="PF16511">
    <property type="entry name" value="FERM_f0"/>
    <property type="match status" value="1"/>
</dbReference>
<dbReference type="GO" id="GO:0005925">
    <property type="term" value="C:focal adhesion"/>
    <property type="evidence" value="ECO:0007669"/>
    <property type="project" value="InterPro"/>
</dbReference>
<evidence type="ECO:0000259" key="7">
    <source>
        <dbReference type="PROSITE" id="PS50945"/>
    </source>
</evidence>
<feature type="domain" description="I/LWEQ" evidence="7">
    <location>
        <begin position="2315"/>
        <end position="2554"/>
    </location>
</feature>
<dbReference type="InterPro" id="IPR054060">
    <property type="entry name" value="TLN1-like_RS"/>
</dbReference>
<dbReference type="Gene3D" id="2.30.29.30">
    <property type="entry name" value="Pleckstrin-homology domain (PH domain)/Phosphotyrosine-binding domain (PTB)"/>
    <property type="match status" value="1"/>
</dbReference>
<dbReference type="GO" id="GO:0005856">
    <property type="term" value="C:cytoskeleton"/>
    <property type="evidence" value="ECO:0007669"/>
    <property type="project" value="UniProtKB-SubCell"/>
</dbReference>
<dbReference type="PROSITE" id="PS50945">
    <property type="entry name" value="I_LWEQ"/>
    <property type="match status" value="1"/>
</dbReference>
<dbReference type="CDD" id="cd12150">
    <property type="entry name" value="talin-RS"/>
    <property type="match status" value="1"/>
</dbReference>
<dbReference type="CDD" id="cd17090">
    <property type="entry name" value="FERM_F1_TLN"/>
    <property type="match status" value="1"/>
</dbReference>
<dbReference type="GO" id="GO:0051015">
    <property type="term" value="F:actin filament binding"/>
    <property type="evidence" value="ECO:0007669"/>
    <property type="project" value="InterPro"/>
</dbReference>
<dbReference type="Gene3D" id="1.20.80.10">
    <property type="match status" value="1"/>
</dbReference>
<dbReference type="InterPro" id="IPR019747">
    <property type="entry name" value="FERM_CS"/>
</dbReference>
<proteinExistence type="predicted"/>